<feature type="compositionally biased region" description="Basic and acidic residues" evidence="1">
    <location>
        <begin position="81"/>
        <end position="95"/>
    </location>
</feature>
<feature type="region of interest" description="Disordered" evidence="1">
    <location>
        <begin position="76"/>
        <end position="95"/>
    </location>
</feature>
<evidence type="ECO:0000313" key="3">
    <source>
        <dbReference type="Proteomes" id="UP001595075"/>
    </source>
</evidence>
<proteinExistence type="predicted"/>
<keyword evidence="3" id="KW-1185">Reference proteome</keyword>
<feature type="compositionally biased region" description="Basic and acidic residues" evidence="1">
    <location>
        <begin position="56"/>
        <end position="66"/>
    </location>
</feature>
<dbReference type="Proteomes" id="UP001595075">
    <property type="component" value="Unassembled WGS sequence"/>
</dbReference>
<dbReference type="EMBL" id="JAZHXI010000021">
    <property type="protein sequence ID" value="KAL2060566.1"/>
    <property type="molecule type" value="Genomic_DNA"/>
</dbReference>
<evidence type="ECO:0000256" key="1">
    <source>
        <dbReference type="SAM" id="MobiDB-lite"/>
    </source>
</evidence>
<reference evidence="2 3" key="1">
    <citation type="journal article" date="2024" name="Commun. Biol.">
        <title>Comparative genomic analysis of thermophilic fungi reveals convergent evolutionary adaptations and gene losses.</title>
        <authorList>
            <person name="Steindorff A.S."/>
            <person name="Aguilar-Pontes M.V."/>
            <person name="Robinson A.J."/>
            <person name="Andreopoulos B."/>
            <person name="LaButti K."/>
            <person name="Kuo A."/>
            <person name="Mondo S."/>
            <person name="Riley R."/>
            <person name="Otillar R."/>
            <person name="Haridas S."/>
            <person name="Lipzen A."/>
            <person name="Grimwood J."/>
            <person name="Schmutz J."/>
            <person name="Clum A."/>
            <person name="Reid I.D."/>
            <person name="Moisan M.C."/>
            <person name="Butler G."/>
            <person name="Nguyen T.T.M."/>
            <person name="Dewar K."/>
            <person name="Conant G."/>
            <person name="Drula E."/>
            <person name="Henrissat B."/>
            <person name="Hansel C."/>
            <person name="Singer S."/>
            <person name="Hutchinson M.I."/>
            <person name="de Vries R.P."/>
            <person name="Natvig D.O."/>
            <person name="Powell A.J."/>
            <person name="Tsang A."/>
            <person name="Grigoriev I.V."/>
        </authorList>
    </citation>
    <scope>NUCLEOTIDE SEQUENCE [LARGE SCALE GENOMIC DNA]</scope>
    <source>
        <strain evidence="2 3">CBS 494.80</strain>
    </source>
</reference>
<evidence type="ECO:0000313" key="2">
    <source>
        <dbReference type="EMBL" id="KAL2060566.1"/>
    </source>
</evidence>
<comment type="caution">
    <text evidence="2">The sequence shown here is derived from an EMBL/GenBank/DDBJ whole genome shotgun (WGS) entry which is preliminary data.</text>
</comment>
<name>A0ABR4BSE1_9HELO</name>
<feature type="region of interest" description="Disordered" evidence="1">
    <location>
        <begin position="46"/>
        <end position="66"/>
    </location>
</feature>
<gene>
    <name evidence="2" type="ORF">VTL71DRAFT_9207</name>
</gene>
<sequence>MSGVAKNVSLLALGAAGTYLALNTIAKPKTTHSIAASITNQLDNYNDSVQPDEEDRGDHLFNTRKLLKDTKTKRPWNMTYAEKERNAHAHEDVKP</sequence>
<organism evidence="2 3">
    <name type="scientific">Oculimacula yallundae</name>
    <dbReference type="NCBI Taxonomy" id="86028"/>
    <lineage>
        <taxon>Eukaryota</taxon>
        <taxon>Fungi</taxon>
        <taxon>Dikarya</taxon>
        <taxon>Ascomycota</taxon>
        <taxon>Pezizomycotina</taxon>
        <taxon>Leotiomycetes</taxon>
        <taxon>Helotiales</taxon>
        <taxon>Ploettnerulaceae</taxon>
        <taxon>Oculimacula</taxon>
    </lineage>
</organism>
<protein>
    <submittedName>
        <fullName evidence="2">Uncharacterized protein</fullName>
    </submittedName>
</protein>
<accession>A0ABR4BSE1</accession>